<dbReference type="OrthoDB" id="3619815at2"/>
<proteinExistence type="predicted"/>
<evidence type="ECO:0000313" key="2">
    <source>
        <dbReference type="Proteomes" id="UP000249915"/>
    </source>
</evidence>
<gene>
    <name evidence="1" type="ORF">BAY60_16790</name>
</gene>
<evidence type="ECO:0000313" key="1">
    <source>
        <dbReference type="EMBL" id="PXY28002.1"/>
    </source>
</evidence>
<dbReference type="Proteomes" id="UP000249915">
    <property type="component" value="Unassembled WGS sequence"/>
</dbReference>
<comment type="caution">
    <text evidence="1">The sequence shown here is derived from an EMBL/GenBank/DDBJ whole genome shotgun (WGS) entry which is preliminary data.</text>
</comment>
<dbReference type="RefSeq" id="WP_112282013.1">
    <property type="nucleotide sequence ID" value="NZ_MASW01000002.1"/>
</dbReference>
<dbReference type="AlphaFoldDB" id="A0A2V4B1Y4"/>
<keyword evidence="2" id="KW-1185">Reference proteome</keyword>
<name>A0A2V4B1Y4_9PSEU</name>
<sequence length="198" mass="21219">MPTAAQEPTSVRELDTPAARRLAGLAEVLGELHMVLRCCERLTAELAAAEPDELAVEALWTTALLSYARCFAGELLTEEDVTGTGLRGEVLEWHHILRQLRDHYAHPAHNPRERCSVGITQDEGGHAGGVAITAMSQPALDDATVRQTGALAYALSGLVDERMTRQQEAVRAAAAGLRVRELERLPRIDVAGLAGGAA</sequence>
<accession>A0A2V4B1Y4</accession>
<protein>
    <submittedName>
        <fullName evidence="1">Uncharacterized protein</fullName>
    </submittedName>
</protein>
<dbReference type="EMBL" id="MASW01000002">
    <property type="protein sequence ID" value="PXY28002.1"/>
    <property type="molecule type" value="Genomic_DNA"/>
</dbReference>
<organism evidence="1 2">
    <name type="scientific">Prauserella muralis</name>
    <dbReference type="NCBI Taxonomy" id="588067"/>
    <lineage>
        <taxon>Bacteria</taxon>
        <taxon>Bacillati</taxon>
        <taxon>Actinomycetota</taxon>
        <taxon>Actinomycetes</taxon>
        <taxon>Pseudonocardiales</taxon>
        <taxon>Pseudonocardiaceae</taxon>
        <taxon>Prauserella</taxon>
    </lineage>
</organism>
<reference evidence="1 2" key="1">
    <citation type="submission" date="2016-07" db="EMBL/GenBank/DDBJ databases">
        <title>Draft genome sequence of Prauserella muralis DSM 45305, isolated from a mould-covered wall in an indoor environment.</title>
        <authorList>
            <person name="Ruckert C."/>
            <person name="Albersmeier A."/>
            <person name="Jiang C.-L."/>
            <person name="Jiang Y."/>
            <person name="Kalinowski J."/>
            <person name="Schneider O."/>
            <person name="Winkler A."/>
            <person name="Zotchev S.B."/>
        </authorList>
    </citation>
    <scope>NUCLEOTIDE SEQUENCE [LARGE SCALE GENOMIC DNA]</scope>
    <source>
        <strain evidence="1 2">DSM 45305</strain>
    </source>
</reference>